<evidence type="ECO:0000256" key="2">
    <source>
        <dbReference type="ARBA" id="ARBA00022859"/>
    </source>
</evidence>
<proteinExistence type="inferred from homology"/>
<dbReference type="InterPro" id="IPR002502">
    <property type="entry name" value="Amidase_domain"/>
</dbReference>
<accession>A0A6P3VUX1</accession>
<dbReference type="SMART" id="SM00701">
    <property type="entry name" value="PGRP"/>
    <property type="match status" value="1"/>
</dbReference>
<comment type="similarity">
    <text evidence="1">Belongs to the N-acetylmuramoyl-L-alanine amidase 2 family.</text>
</comment>
<dbReference type="GO" id="GO:0008745">
    <property type="term" value="F:N-acetylmuramoyl-L-alanine amidase activity"/>
    <property type="evidence" value="ECO:0007669"/>
    <property type="project" value="Ensembl"/>
</dbReference>
<dbReference type="Gene3D" id="3.40.80.10">
    <property type="entry name" value="Peptidoglycan recognition protein-like"/>
    <property type="match status" value="1"/>
</dbReference>
<dbReference type="KEGG" id="char:105898591"/>
<dbReference type="InterPro" id="IPR015510">
    <property type="entry name" value="PGRP"/>
</dbReference>
<dbReference type="Proteomes" id="UP000515152">
    <property type="component" value="Chromosome 1"/>
</dbReference>
<dbReference type="AlphaFoldDB" id="A0A6P3VUX1"/>
<dbReference type="CDD" id="cd06583">
    <property type="entry name" value="PGRP"/>
    <property type="match status" value="1"/>
</dbReference>
<dbReference type="GO" id="GO:0002376">
    <property type="term" value="P:immune system process"/>
    <property type="evidence" value="ECO:0007669"/>
    <property type="project" value="UniProtKB-KW"/>
</dbReference>
<dbReference type="CTD" id="571817"/>
<feature type="signal peptide" evidence="3">
    <location>
        <begin position="1"/>
        <end position="20"/>
    </location>
</feature>
<keyword evidence="5" id="KW-1185">Reference proteome</keyword>
<evidence type="ECO:0000313" key="5">
    <source>
        <dbReference type="Proteomes" id="UP000515152"/>
    </source>
</evidence>
<dbReference type="GO" id="GO:0008270">
    <property type="term" value="F:zinc ion binding"/>
    <property type="evidence" value="ECO:0007669"/>
    <property type="project" value="InterPro"/>
</dbReference>
<dbReference type="FunFam" id="3.40.80.10:FF:000001">
    <property type="entry name" value="Peptidoglycan recognition protein 1"/>
    <property type="match status" value="1"/>
</dbReference>
<feature type="domain" description="Peptidoglycan recognition protein family" evidence="4">
    <location>
        <begin position="304"/>
        <end position="450"/>
    </location>
</feature>
<evidence type="ECO:0000256" key="3">
    <source>
        <dbReference type="SAM" id="SignalP"/>
    </source>
</evidence>
<dbReference type="OrthoDB" id="10001926at2759"/>
<gene>
    <name evidence="6" type="primary">pglyrp6</name>
</gene>
<dbReference type="GO" id="GO:0042742">
    <property type="term" value="P:defense response to bacterium"/>
    <property type="evidence" value="ECO:0007669"/>
    <property type="project" value="Ensembl"/>
</dbReference>
<protein>
    <submittedName>
        <fullName evidence="6">Peptidoglycan recognition protein 6</fullName>
    </submittedName>
</protein>
<dbReference type="PANTHER" id="PTHR11022:SF66">
    <property type="entry name" value="N-ACETYLMURAMOYL-L-ALANINE AMIDASE"/>
    <property type="match status" value="1"/>
</dbReference>
<evidence type="ECO:0000313" key="6">
    <source>
        <dbReference type="RefSeq" id="XP_012681078.2"/>
    </source>
</evidence>
<reference evidence="6" key="1">
    <citation type="submission" date="2025-08" db="UniProtKB">
        <authorList>
            <consortium name="RefSeq"/>
        </authorList>
    </citation>
    <scope>IDENTIFICATION</scope>
</reference>
<keyword evidence="2" id="KW-0391">Immunity</keyword>
<dbReference type="InterPro" id="IPR036505">
    <property type="entry name" value="Amidase/PGRP_sf"/>
</dbReference>
<dbReference type="GO" id="GO:0009253">
    <property type="term" value="P:peptidoglycan catabolic process"/>
    <property type="evidence" value="ECO:0007669"/>
    <property type="project" value="InterPro"/>
</dbReference>
<evidence type="ECO:0000259" key="4">
    <source>
        <dbReference type="SMART" id="SM00701"/>
    </source>
</evidence>
<name>A0A6P3VUX1_CLUHA</name>
<dbReference type="PANTHER" id="PTHR11022">
    <property type="entry name" value="PEPTIDOGLYCAN RECOGNITION PROTEIN"/>
    <property type="match status" value="1"/>
</dbReference>
<keyword evidence="3" id="KW-0732">Signal</keyword>
<dbReference type="InterPro" id="IPR006619">
    <property type="entry name" value="PGRP_domain_met/bac"/>
</dbReference>
<feature type="chain" id="PRO_5027924645" evidence="3">
    <location>
        <begin position="21"/>
        <end position="474"/>
    </location>
</feature>
<sequence>MDFPWKLFLTIFMVDAISHAAVDPPSHMNHFIHVVKWIEAQDTGLEPVALLKELRKTAGLDSSFIQHYLGGLDQRSSRLVTNSTVTEYLSTAIHHMVTESGVEKGVVLTSDGTTVALAPLLLGIEAGLQSVSKGRVRGLYPLALAKTLAASFLHRSRSSSTAHRLGSDGCWDNVSSPKVFTLADVASLVTDAQVNGGMDGVILGMKVADPSRHRAKLSTLLMQYYRQRVNGLDSAPRLISPRRRQNFKRLSRPGFLKKQVMGTLAVYQKLNKGQGKQRKTNKETLERIVREGINAFEHRYTVCPAIIPRCQWEAEPYRGTPTLLSLPLSFMYIHHTHTPGKPCLTFEQCSRDMRAMQRFHQEDRGWDDIGYSFVAGSDGYLYEGRGWHWQGAHTKGQNSKGYGVSFIGDYMELLPSTSARDLVRHQLAMCAVSGERLVADYIVHGHRQLVNTACPGEALYTNVQTWEHYKEIQT</sequence>
<dbReference type="GeneID" id="105898591"/>
<dbReference type="SUPFAM" id="SSF55846">
    <property type="entry name" value="N-acetylmuramoyl-L-alanine amidase-like"/>
    <property type="match status" value="1"/>
</dbReference>
<dbReference type="Pfam" id="PF01510">
    <property type="entry name" value="Amidase_2"/>
    <property type="match status" value="1"/>
</dbReference>
<organism evidence="5 6">
    <name type="scientific">Clupea harengus</name>
    <name type="common">Atlantic herring</name>
    <dbReference type="NCBI Taxonomy" id="7950"/>
    <lineage>
        <taxon>Eukaryota</taxon>
        <taxon>Metazoa</taxon>
        <taxon>Chordata</taxon>
        <taxon>Craniata</taxon>
        <taxon>Vertebrata</taxon>
        <taxon>Euteleostomi</taxon>
        <taxon>Actinopterygii</taxon>
        <taxon>Neopterygii</taxon>
        <taxon>Teleostei</taxon>
        <taxon>Clupei</taxon>
        <taxon>Clupeiformes</taxon>
        <taxon>Clupeoidei</taxon>
        <taxon>Clupeidae</taxon>
        <taxon>Clupea</taxon>
    </lineage>
</organism>
<dbReference type="RefSeq" id="XP_012681078.2">
    <property type="nucleotide sequence ID" value="XM_012825624.3"/>
</dbReference>
<evidence type="ECO:0000256" key="1">
    <source>
        <dbReference type="ARBA" id="ARBA00007553"/>
    </source>
</evidence>